<feature type="signal peptide" evidence="1">
    <location>
        <begin position="1"/>
        <end position="21"/>
    </location>
</feature>
<evidence type="ECO:0000313" key="2">
    <source>
        <dbReference type="EMBL" id="ACU14534.1"/>
    </source>
</evidence>
<feature type="chain" id="PRO_5002970922" evidence="1">
    <location>
        <begin position="22"/>
        <end position="72"/>
    </location>
</feature>
<proteinExistence type="evidence at transcript level"/>
<evidence type="ECO:0000256" key="1">
    <source>
        <dbReference type="SAM" id="SignalP"/>
    </source>
</evidence>
<feature type="non-terminal residue" evidence="2">
    <location>
        <position position="72"/>
    </location>
</feature>
<dbReference type="AlphaFoldDB" id="C6SZ61"/>
<accession>C6SZ61</accession>
<name>C6SZ61_SOYBN</name>
<reference evidence="2" key="1">
    <citation type="submission" date="2009-08" db="EMBL/GenBank/DDBJ databases">
        <authorList>
            <person name="Cheung F."/>
            <person name="Xiao Y."/>
            <person name="Chan A."/>
            <person name="Moskal W."/>
            <person name="Town C.D."/>
        </authorList>
    </citation>
    <scope>NUCLEOTIDE SEQUENCE</scope>
</reference>
<protein>
    <submittedName>
        <fullName evidence="2">Uncharacterized protein</fullName>
    </submittedName>
</protein>
<keyword evidence="1" id="KW-0732">Signal</keyword>
<organism evidence="2">
    <name type="scientific">Glycine max</name>
    <name type="common">Soybean</name>
    <name type="synonym">Glycine hispida</name>
    <dbReference type="NCBI Taxonomy" id="3847"/>
    <lineage>
        <taxon>Eukaryota</taxon>
        <taxon>Viridiplantae</taxon>
        <taxon>Streptophyta</taxon>
        <taxon>Embryophyta</taxon>
        <taxon>Tracheophyta</taxon>
        <taxon>Spermatophyta</taxon>
        <taxon>Magnoliopsida</taxon>
        <taxon>eudicotyledons</taxon>
        <taxon>Gunneridae</taxon>
        <taxon>Pentapetalae</taxon>
        <taxon>rosids</taxon>
        <taxon>fabids</taxon>
        <taxon>Fabales</taxon>
        <taxon>Fabaceae</taxon>
        <taxon>Papilionoideae</taxon>
        <taxon>50 kb inversion clade</taxon>
        <taxon>NPAAA clade</taxon>
        <taxon>indigoferoid/millettioid clade</taxon>
        <taxon>Phaseoleae</taxon>
        <taxon>Glycine</taxon>
        <taxon>Glycine subgen. Soja</taxon>
    </lineage>
</organism>
<dbReference type="EMBL" id="BT090459">
    <property type="protein sequence ID" value="ACU14534.1"/>
    <property type="molecule type" value="mRNA"/>
</dbReference>
<sequence>MFGSIMINKLVLICKLGLADGADDFEANGSGLELRALSLLIPLCVSLLRFDLLLSPRHLLSLFFFSVCAKTS</sequence>